<organism evidence="1">
    <name type="scientific">marine metagenome</name>
    <dbReference type="NCBI Taxonomy" id="408172"/>
    <lineage>
        <taxon>unclassified sequences</taxon>
        <taxon>metagenomes</taxon>
        <taxon>ecological metagenomes</taxon>
    </lineage>
</organism>
<reference evidence="1" key="1">
    <citation type="submission" date="2018-05" db="EMBL/GenBank/DDBJ databases">
        <authorList>
            <person name="Lanie J.A."/>
            <person name="Ng W.-L."/>
            <person name="Kazmierczak K.M."/>
            <person name="Andrzejewski T.M."/>
            <person name="Davidsen T.M."/>
            <person name="Wayne K.J."/>
            <person name="Tettelin H."/>
            <person name="Glass J.I."/>
            <person name="Rusch D."/>
            <person name="Podicherti R."/>
            <person name="Tsui H.-C.T."/>
            <person name="Winkler M.E."/>
        </authorList>
    </citation>
    <scope>NUCLEOTIDE SEQUENCE</scope>
</reference>
<evidence type="ECO:0000313" key="1">
    <source>
        <dbReference type="EMBL" id="SUZ61103.1"/>
    </source>
</evidence>
<dbReference type="EMBL" id="UINC01000780">
    <property type="protein sequence ID" value="SUZ61103.1"/>
    <property type="molecule type" value="Genomic_DNA"/>
</dbReference>
<sequence>MKSIILVVVSLLTVTTNVSAQIAELSLESVLATAPGRARAGAAVIKWNDDYTYETLKEGTNAIVCYDRSGERDRPAFAVQCTSVANLARVAQNRRFRGETSNTEEERAMVAAAEANSTRVAPEYGSPWVSTNGADQQSARTHTTFAVPGATTESTGLPENGRGGGAWIMGAGTSEAHIMIPG</sequence>
<protein>
    <submittedName>
        <fullName evidence="1">Uncharacterized protein</fullName>
    </submittedName>
</protein>
<dbReference type="AlphaFoldDB" id="A0A381P627"/>
<proteinExistence type="predicted"/>
<gene>
    <name evidence="1" type="ORF">METZ01_LOCUS13957</name>
</gene>
<name>A0A381P627_9ZZZZ</name>
<accession>A0A381P627</accession>